<proteinExistence type="predicted"/>
<evidence type="ECO:0000313" key="1">
    <source>
        <dbReference type="EMBL" id="GFQ98580.1"/>
    </source>
</evidence>
<dbReference type="InterPro" id="IPR008042">
    <property type="entry name" value="Retrotrans_Pao"/>
</dbReference>
<organism evidence="1 2">
    <name type="scientific">Trichonephila clavata</name>
    <name type="common">Joro spider</name>
    <name type="synonym">Nephila clavata</name>
    <dbReference type="NCBI Taxonomy" id="2740835"/>
    <lineage>
        <taxon>Eukaryota</taxon>
        <taxon>Metazoa</taxon>
        <taxon>Ecdysozoa</taxon>
        <taxon>Arthropoda</taxon>
        <taxon>Chelicerata</taxon>
        <taxon>Arachnida</taxon>
        <taxon>Araneae</taxon>
        <taxon>Araneomorphae</taxon>
        <taxon>Entelegynae</taxon>
        <taxon>Araneoidea</taxon>
        <taxon>Nephilidae</taxon>
        <taxon>Trichonephila</taxon>
    </lineage>
</organism>
<sequence>MAGATSSEEAITSIQTLSQVLEARGFHLRKWRSNSPDVLSRISSNWVGDTSNLEIRPDECSKALGLTWNSVKDTFIFNLNVNFPDNITKRSFLSQSARLFDSLGFLTPCTVSIKNFYQQLWLLKLDWDSPLPDALATKWKTFRKEFEQICSINIPRWIHTVSQQVTLHGFCDASELAYASAIYAVQAQADGNTKEYDVNLYAWTDSHSWLSSHPRNWKPYIANRTSEILYLVPVDSWRYVPTKMNPADIACRGLSPKELPRCGLWWEGPQWLSHGMDSWPKQPKRDDQTSLVTKERKRTAFSFPVSVNCDFIDSLLLKFSSFSKIIDIFAFCFRYITNCKARVGKMKSNLDFKGKCHVPPLTTYERRQASNKIFSYIQNLFFKEEINCLKANKPVASTSILSALCPFIDKDSLIRVGGRLRNSILQYGAKHPIILPNQHEICNLI</sequence>
<comment type="caution">
    <text evidence="1">The sequence shown here is derived from an EMBL/GenBank/DDBJ whole genome shotgun (WGS) entry which is preliminary data.</text>
</comment>
<dbReference type="PANTHER" id="PTHR47331">
    <property type="entry name" value="PHD-TYPE DOMAIN-CONTAINING PROTEIN"/>
    <property type="match status" value="1"/>
</dbReference>
<reference evidence="1" key="1">
    <citation type="submission" date="2020-07" db="EMBL/GenBank/DDBJ databases">
        <title>Multicomponent nature underlies the extraordinary mechanical properties of spider dragline silk.</title>
        <authorList>
            <person name="Kono N."/>
            <person name="Nakamura H."/>
            <person name="Mori M."/>
            <person name="Yoshida Y."/>
            <person name="Ohtoshi R."/>
            <person name="Malay A.D."/>
            <person name="Moran D.A.P."/>
            <person name="Tomita M."/>
            <person name="Numata K."/>
            <person name="Arakawa K."/>
        </authorList>
    </citation>
    <scope>NUCLEOTIDE SEQUENCE</scope>
</reference>
<accession>A0A8X6JA75</accession>
<dbReference type="Proteomes" id="UP000887116">
    <property type="component" value="Unassembled WGS sequence"/>
</dbReference>
<dbReference type="Pfam" id="PF05380">
    <property type="entry name" value="Peptidase_A17"/>
    <property type="match status" value="1"/>
</dbReference>
<protein>
    <submittedName>
        <fullName evidence="1">DUF1758 domain-containing protein</fullName>
    </submittedName>
</protein>
<dbReference type="AlphaFoldDB" id="A0A8X6JA75"/>
<gene>
    <name evidence="1" type="primary">AVEN_242173_1</name>
    <name evidence="1" type="ORF">TNCT_68321</name>
</gene>
<feature type="non-terminal residue" evidence="1">
    <location>
        <position position="1"/>
    </location>
</feature>
<dbReference type="PANTHER" id="PTHR47331:SF1">
    <property type="entry name" value="GAG-LIKE PROTEIN"/>
    <property type="match status" value="1"/>
</dbReference>
<keyword evidence="2" id="KW-1185">Reference proteome</keyword>
<evidence type="ECO:0000313" key="2">
    <source>
        <dbReference type="Proteomes" id="UP000887116"/>
    </source>
</evidence>
<name>A0A8X6JA75_TRICU</name>
<dbReference type="OrthoDB" id="8057024at2759"/>
<dbReference type="EMBL" id="BMAO01014994">
    <property type="protein sequence ID" value="GFQ98580.1"/>
    <property type="molecule type" value="Genomic_DNA"/>
</dbReference>